<dbReference type="InterPro" id="IPR016160">
    <property type="entry name" value="Ald_DH_CS_CYS"/>
</dbReference>
<dbReference type="FunFam" id="3.40.605.10:FF:000004">
    <property type="entry name" value="Aldehyde dehydrogenase"/>
    <property type="match status" value="1"/>
</dbReference>
<dbReference type="GO" id="GO:0005737">
    <property type="term" value="C:cytoplasm"/>
    <property type="evidence" value="ECO:0007669"/>
    <property type="project" value="TreeGrafter"/>
</dbReference>
<dbReference type="OrthoDB" id="9762913at2"/>
<evidence type="ECO:0000259" key="8">
    <source>
        <dbReference type="Pfam" id="PF00171"/>
    </source>
</evidence>
<evidence type="ECO:0000256" key="3">
    <source>
        <dbReference type="ARBA" id="ARBA00023027"/>
    </source>
</evidence>
<evidence type="ECO:0000313" key="9">
    <source>
        <dbReference type="EMBL" id="RAP74637.1"/>
    </source>
</evidence>
<organism evidence="9 10">
    <name type="scientific">Paenibacillus montanisoli</name>
    <dbReference type="NCBI Taxonomy" id="2081970"/>
    <lineage>
        <taxon>Bacteria</taxon>
        <taxon>Bacillati</taxon>
        <taxon>Bacillota</taxon>
        <taxon>Bacilli</taxon>
        <taxon>Bacillales</taxon>
        <taxon>Paenibacillaceae</taxon>
        <taxon>Paenibacillus</taxon>
    </lineage>
</organism>
<comment type="similarity">
    <text evidence="1 4 7">Belongs to the aldehyde dehydrogenase family.</text>
</comment>
<dbReference type="PROSITE" id="PS00070">
    <property type="entry name" value="ALDEHYDE_DEHYDR_CYS"/>
    <property type="match status" value="1"/>
</dbReference>
<dbReference type="EMBL" id="QLUW01000004">
    <property type="protein sequence ID" value="RAP74637.1"/>
    <property type="molecule type" value="Genomic_DNA"/>
</dbReference>
<feature type="domain" description="Aldehyde dehydrogenase" evidence="8">
    <location>
        <begin position="4"/>
        <end position="428"/>
    </location>
</feature>
<feature type="active site" evidence="5">
    <location>
        <position position="244"/>
    </location>
</feature>
<dbReference type="InterPro" id="IPR016163">
    <property type="entry name" value="Ald_DH_C"/>
</dbReference>
<dbReference type="Proteomes" id="UP000249260">
    <property type="component" value="Unassembled WGS sequence"/>
</dbReference>
<evidence type="ECO:0000256" key="6">
    <source>
        <dbReference type="PROSITE-ProRule" id="PRU10007"/>
    </source>
</evidence>
<dbReference type="Gene3D" id="3.40.309.10">
    <property type="entry name" value="Aldehyde Dehydrogenase, Chain A, domain 2"/>
    <property type="match status" value="1"/>
</dbReference>
<dbReference type="GO" id="GO:0004029">
    <property type="term" value="F:aldehyde dehydrogenase (NAD+) activity"/>
    <property type="evidence" value="ECO:0007669"/>
    <property type="project" value="TreeGrafter"/>
</dbReference>
<dbReference type="Gene3D" id="3.40.605.10">
    <property type="entry name" value="Aldehyde Dehydrogenase, Chain A, domain 1"/>
    <property type="match status" value="1"/>
</dbReference>
<sequence>MANVHQLLERQQAWFRTGESRSYAFRLTQLKKLKQAVAEREAAILAALRADLNKSEHEAYTLEIGPFYTEINFAIKHLRAWMKPKRVRTPMTHLGSRSTIMPEPLGSVLIISPWNYPFNLTLTPLIGAIAAGNTAILKPSELSPAISGVLESLAAESFQPEYITVVQGGAETSRELVGLPFDHIFYTGGTAVGKLVMAAAAPNLTPVTLELGGKSPCIVHHDASIALAARRIAFGKFLNSGQTCVAPDYLLVHRSVKGALLEAIGQAVTSFYGEEPLKHPDYGRIASRRHYERLKSFLQDGKAVIGGGSDDESLRIAPTILEDVAWSSPVMQEEIFGPILPVFTYEDPQEAIALVNARPRPLALYVFSQNEAVQRQFTSSISFGGGCINDTMLHLGSPYLPFGGVGQSGIGSYHGEYSFRTFSHMKSVLKQTTAFDFPFRYPSFKNGIKIIRMLMKP</sequence>
<keyword evidence="10" id="KW-1185">Reference proteome</keyword>
<keyword evidence="3" id="KW-0520">NAD</keyword>
<dbReference type="FunFam" id="3.40.309.10:FF:000003">
    <property type="entry name" value="Aldehyde dehydrogenase"/>
    <property type="match status" value="1"/>
</dbReference>
<gene>
    <name evidence="9" type="ORF">DL346_21530</name>
</gene>
<dbReference type="SUPFAM" id="SSF53720">
    <property type="entry name" value="ALDH-like"/>
    <property type="match status" value="1"/>
</dbReference>
<dbReference type="AlphaFoldDB" id="A0A328TVX3"/>
<dbReference type="Pfam" id="PF00171">
    <property type="entry name" value="Aldedh"/>
    <property type="match status" value="1"/>
</dbReference>
<dbReference type="GO" id="GO:0006081">
    <property type="term" value="P:aldehyde metabolic process"/>
    <property type="evidence" value="ECO:0007669"/>
    <property type="project" value="InterPro"/>
</dbReference>
<dbReference type="InterPro" id="IPR015590">
    <property type="entry name" value="Aldehyde_DH_dom"/>
</dbReference>
<evidence type="ECO:0000256" key="2">
    <source>
        <dbReference type="ARBA" id="ARBA00023002"/>
    </source>
</evidence>
<feature type="active site" evidence="5 6">
    <location>
        <position position="210"/>
    </location>
</feature>
<proteinExistence type="inferred from homology"/>
<evidence type="ECO:0000256" key="4">
    <source>
        <dbReference type="PIRNR" id="PIRNR036492"/>
    </source>
</evidence>
<evidence type="ECO:0000256" key="1">
    <source>
        <dbReference type="ARBA" id="ARBA00009986"/>
    </source>
</evidence>
<dbReference type="InterPro" id="IPR016162">
    <property type="entry name" value="Ald_DH_N"/>
</dbReference>
<dbReference type="RefSeq" id="WP_112884425.1">
    <property type="nucleotide sequence ID" value="NZ_QLUW01000004.1"/>
</dbReference>
<evidence type="ECO:0000256" key="7">
    <source>
        <dbReference type="RuleBase" id="RU003345"/>
    </source>
</evidence>
<name>A0A328TVX3_9BACL</name>
<dbReference type="InterPro" id="IPR012394">
    <property type="entry name" value="Aldehyde_DH_NAD(P)"/>
</dbReference>
<evidence type="ECO:0000313" key="10">
    <source>
        <dbReference type="Proteomes" id="UP000249260"/>
    </source>
</evidence>
<evidence type="ECO:0000256" key="5">
    <source>
        <dbReference type="PIRSR" id="PIRSR036492-1"/>
    </source>
</evidence>
<dbReference type="InterPro" id="IPR029510">
    <property type="entry name" value="Ald_DH_CS_GLU"/>
</dbReference>
<reference evidence="9 10" key="1">
    <citation type="submission" date="2018-06" db="EMBL/GenBank/DDBJ databases">
        <title>Paenibacillus montanisoli sp. nov., isolated from mountain area soil.</title>
        <authorList>
            <person name="Wu M."/>
        </authorList>
    </citation>
    <scope>NUCLEOTIDE SEQUENCE [LARGE SCALE GENOMIC DNA]</scope>
    <source>
        <strain evidence="9 10">RA17</strain>
    </source>
</reference>
<protein>
    <recommendedName>
        <fullName evidence="4">Aldehyde dehydrogenase</fullName>
    </recommendedName>
</protein>
<keyword evidence="2 4" id="KW-0560">Oxidoreductase</keyword>
<dbReference type="PIRSF" id="PIRSF036492">
    <property type="entry name" value="ALDH"/>
    <property type="match status" value="1"/>
</dbReference>
<dbReference type="PROSITE" id="PS00687">
    <property type="entry name" value="ALDEHYDE_DEHYDR_GLU"/>
    <property type="match status" value="1"/>
</dbReference>
<dbReference type="PANTHER" id="PTHR43570">
    <property type="entry name" value="ALDEHYDE DEHYDROGENASE"/>
    <property type="match status" value="1"/>
</dbReference>
<dbReference type="CDD" id="cd07136">
    <property type="entry name" value="ALDH_YwdH-P39616"/>
    <property type="match status" value="1"/>
</dbReference>
<dbReference type="PANTHER" id="PTHR43570:SF16">
    <property type="entry name" value="ALDEHYDE DEHYDROGENASE TYPE III, ISOFORM Q"/>
    <property type="match status" value="1"/>
</dbReference>
<comment type="caution">
    <text evidence="9">The sequence shown here is derived from an EMBL/GenBank/DDBJ whole genome shotgun (WGS) entry which is preliminary data.</text>
</comment>
<accession>A0A328TVX3</accession>
<dbReference type="InterPro" id="IPR016161">
    <property type="entry name" value="Ald_DH/histidinol_DH"/>
</dbReference>